<feature type="compositionally biased region" description="Basic and acidic residues" evidence="8">
    <location>
        <begin position="20"/>
        <end position="29"/>
    </location>
</feature>
<feature type="region of interest" description="Disordered" evidence="8">
    <location>
        <begin position="1"/>
        <end position="29"/>
    </location>
</feature>
<feature type="transmembrane region" description="Helical" evidence="9">
    <location>
        <begin position="844"/>
        <end position="867"/>
    </location>
</feature>
<protein>
    <recommendedName>
        <fullName evidence="10">Major facilitator superfamily (MFS) profile domain-containing protein</fullName>
    </recommendedName>
</protein>
<feature type="transmembrane region" description="Helical" evidence="9">
    <location>
        <begin position="129"/>
        <end position="153"/>
    </location>
</feature>
<feature type="domain" description="Major facilitator superfamily (MFS) profile" evidence="10">
    <location>
        <begin position="506"/>
        <end position="935"/>
    </location>
</feature>
<proteinExistence type="inferred from homology"/>
<feature type="transmembrane region" description="Helical" evidence="9">
    <location>
        <begin position="637"/>
        <end position="655"/>
    </location>
</feature>
<feature type="transmembrane region" description="Helical" evidence="9">
    <location>
        <begin position="271"/>
        <end position="295"/>
    </location>
</feature>
<feature type="transmembrane region" description="Helical" evidence="9">
    <location>
        <begin position="578"/>
        <end position="598"/>
    </location>
</feature>
<keyword evidence="5 9" id="KW-0472">Membrane</keyword>
<organism evidence="11 12">
    <name type="scientific">Coptotermes formosanus</name>
    <name type="common">Formosan subterranean termite</name>
    <dbReference type="NCBI Taxonomy" id="36987"/>
    <lineage>
        <taxon>Eukaryota</taxon>
        <taxon>Metazoa</taxon>
        <taxon>Ecdysozoa</taxon>
        <taxon>Arthropoda</taxon>
        <taxon>Hexapoda</taxon>
        <taxon>Insecta</taxon>
        <taxon>Pterygota</taxon>
        <taxon>Neoptera</taxon>
        <taxon>Polyneoptera</taxon>
        <taxon>Dictyoptera</taxon>
        <taxon>Blattodea</taxon>
        <taxon>Blattoidea</taxon>
        <taxon>Termitoidae</taxon>
        <taxon>Rhinotermitidae</taxon>
        <taxon>Coptotermes</taxon>
    </lineage>
</organism>
<feature type="transmembrane region" description="Helical" evidence="9">
    <location>
        <begin position="106"/>
        <end position="123"/>
    </location>
</feature>
<gene>
    <name evidence="11" type="ORF">Cfor_03106</name>
</gene>
<feature type="transmembrane region" description="Helical" evidence="9">
    <location>
        <begin position="440"/>
        <end position="459"/>
    </location>
</feature>
<accession>A0A6L2PQ12</accession>
<evidence type="ECO:0000256" key="9">
    <source>
        <dbReference type="SAM" id="Phobius"/>
    </source>
</evidence>
<dbReference type="PRINTS" id="PR00171">
    <property type="entry name" value="SUGRTRNSPORT"/>
</dbReference>
<sequence length="954" mass="103495">METELSHRNTLQDNTPMETPKPETPEVTKADKLPQIIATLAANFISFSAGTLLTWTSPAIPMLQHENSPFRITDQESSWVGSLMSLGAAFGGPPFGIVVNKMGRKRALLALSLPIIASWIIIICTRSVTWLYIARFASGLTMGGVCFAIPIYVAETVEPSIRGPLSAIMQLQLTIGVLFGYLVGLVGDHRALSFISCALPMLFLITFSWMPESPVFLLSKNRKDTAKKALQWLRGRDYDVEDELTKMEDRIQEAQQNKGTLGDLMSSRGTVTALIIALGLMTFQQLSGINAVIFYSGKIFENSSSSLSATTASIIIGVVQVLATYSSTLLVDKAGRRILLLLSSTVMAVCLTALGLYFYLQSHGHDVDSISWLPVASVAMFIIVFSMGFGPIPWIMLGELFPGNVKGIASAVTAAFNWMLAFAVTKSFQNLLDVLGSPVTFWLFAVMCIAGTIFTAVLVPETKGKDLEEIQLQLSGKKNSERELEPVEHYKKHHEASKENYCRICNHAGICNGFTLGAMAVGTVLAWTSPTLPELQSTNSTLPVTREEGSWIGSLVAVGAIAGALPAGYFADRFGRKPVILALSAPFLLSWILITVANAVGTLYAARFIAGFATGAVSVVAPMYIGEIAESSVRGALGSFFQVMLTVGILYTYVVGAIGDYTWLGILSGVIPIVFFISFSRVPESPTYLVKKQRTEDAKKSLQYYRGSSYNIWKELQDLEEDISESTKTKVSIRDLVSSKGIRKALTVSLGLMIFQQLSGVNAVIFYSVDIFNAAGSTLDPNVAAIIVGVVQVVVTYIASAVVDRAGRRVLLLLSASIMGLCLAILGLYFYLKNKGDDVSGIGWLPLLCVTVYIVMFSLGFGPLPWMMMGEVFAPSVKGTASSIAVCTNWTLTFIVTFSFGKLVEGLGEEWTFWLFAIICGVATIFIFYIVPETKGKTLTEIQRILNGGSSPRN</sequence>
<feature type="transmembrane region" description="Helical" evidence="9">
    <location>
        <begin position="913"/>
        <end position="931"/>
    </location>
</feature>
<dbReference type="GO" id="GO:0005886">
    <property type="term" value="C:plasma membrane"/>
    <property type="evidence" value="ECO:0007669"/>
    <property type="project" value="UniProtKB-SubCell"/>
</dbReference>
<dbReference type="Gene3D" id="1.20.1250.20">
    <property type="entry name" value="MFS general substrate transporter like domains"/>
    <property type="match status" value="2"/>
</dbReference>
<dbReference type="PANTHER" id="PTHR48021:SF1">
    <property type="entry name" value="GH07001P-RELATED"/>
    <property type="match status" value="1"/>
</dbReference>
<feature type="transmembrane region" description="Helical" evidence="9">
    <location>
        <begin position="36"/>
        <end position="57"/>
    </location>
</feature>
<dbReference type="InterPro" id="IPR005828">
    <property type="entry name" value="MFS_sugar_transport-like"/>
</dbReference>
<dbReference type="PROSITE" id="PS00217">
    <property type="entry name" value="SUGAR_TRANSPORT_2"/>
    <property type="match status" value="1"/>
</dbReference>
<keyword evidence="6" id="KW-0325">Glycoprotein</keyword>
<feature type="transmembrane region" description="Helical" evidence="9">
    <location>
        <begin position="307"/>
        <end position="331"/>
    </location>
</feature>
<evidence type="ECO:0000256" key="5">
    <source>
        <dbReference type="ARBA" id="ARBA00023136"/>
    </source>
</evidence>
<dbReference type="InterPro" id="IPR005829">
    <property type="entry name" value="Sugar_transporter_CS"/>
</dbReference>
<feature type="transmembrane region" description="Helical" evidence="9">
    <location>
        <begin position="191"/>
        <end position="210"/>
    </location>
</feature>
<feature type="transmembrane region" description="Helical" evidence="9">
    <location>
        <begin position="745"/>
        <end position="769"/>
    </location>
</feature>
<dbReference type="InterPro" id="IPR036259">
    <property type="entry name" value="MFS_trans_sf"/>
</dbReference>
<comment type="similarity">
    <text evidence="7">Belongs to the major facilitator superfamily. Sugar transporter (TC 2.A.1.1) family. Trehalose transporter subfamily.</text>
</comment>
<evidence type="ECO:0000313" key="11">
    <source>
        <dbReference type="EMBL" id="GFG34709.1"/>
    </source>
</evidence>
<dbReference type="PROSITE" id="PS50850">
    <property type="entry name" value="MFS"/>
    <property type="match status" value="2"/>
</dbReference>
<evidence type="ECO:0000256" key="1">
    <source>
        <dbReference type="ARBA" id="ARBA00004651"/>
    </source>
</evidence>
<feature type="transmembrane region" description="Helical" evidence="9">
    <location>
        <begin position="661"/>
        <end position="682"/>
    </location>
</feature>
<feature type="transmembrane region" description="Helical" evidence="9">
    <location>
        <begin position="810"/>
        <end position="832"/>
    </location>
</feature>
<name>A0A6L2PQ12_COPFO</name>
<feature type="transmembrane region" description="Helical" evidence="9">
    <location>
        <begin position="508"/>
        <end position="529"/>
    </location>
</feature>
<keyword evidence="12" id="KW-1185">Reference proteome</keyword>
<feature type="transmembrane region" description="Helical" evidence="9">
    <location>
        <begin position="549"/>
        <end position="571"/>
    </location>
</feature>
<evidence type="ECO:0000313" key="12">
    <source>
        <dbReference type="Proteomes" id="UP000502823"/>
    </source>
</evidence>
<feature type="transmembrane region" description="Helical" evidence="9">
    <location>
        <begin position="408"/>
        <end position="428"/>
    </location>
</feature>
<evidence type="ECO:0000256" key="4">
    <source>
        <dbReference type="ARBA" id="ARBA00022989"/>
    </source>
</evidence>
<comment type="subcellular location">
    <subcellularLocation>
        <location evidence="1">Cell membrane</location>
        <topology evidence="1">Multi-pass membrane protein</topology>
    </subcellularLocation>
</comment>
<dbReference type="InterPro" id="IPR044775">
    <property type="entry name" value="MFS_ERD6/Tret1-like"/>
</dbReference>
<feature type="transmembrane region" description="Helical" evidence="9">
    <location>
        <begin position="165"/>
        <end position="185"/>
    </location>
</feature>
<feature type="transmembrane region" description="Helical" evidence="9">
    <location>
        <begin position="781"/>
        <end position="803"/>
    </location>
</feature>
<keyword evidence="2" id="KW-1003">Cell membrane</keyword>
<dbReference type="PANTHER" id="PTHR48021">
    <property type="match status" value="1"/>
</dbReference>
<keyword evidence="3 9" id="KW-0812">Transmembrane</keyword>
<dbReference type="SUPFAM" id="SSF103473">
    <property type="entry name" value="MFS general substrate transporter"/>
    <property type="match status" value="2"/>
</dbReference>
<dbReference type="Proteomes" id="UP000502823">
    <property type="component" value="Unassembled WGS sequence"/>
</dbReference>
<dbReference type="InterPro" id="IPR003663">
    <property type="entry name" value="Sugar/inositol_transpt"/>
</dbReference>
<dbReference type="GO" id="GO:0051119">
    <property type="term" value="F:sugar transmembrane transporter activity"/>
    <property type="evidence" value="ECO:0007669"/>
    <property type="project" value="InterPro"/>
</dbReference>
<dbReference type="OrthoDB" id="6612291at2759"/>
<dbReference type="EMBL" id="BLKM01000501">
    <property type="protein sequence ID" value="GFG34709.1"/>
    <property type="molecule type" value="Genomic_DNA"/>
</dbReference>
<dbReference type="Pfam" id="PF00083">
    <property type="entry name" value="Sugar_tr"/>
    <property type="match status" value="2"/>
</dbReference>
<dbReference type="PROSITE" id="PS00216">
    <property type="entry name" value="SUGAR_TRANSPORT_1"/>
    <property type="match status" value="2"/>
</dbReference>
<dbReference type="InParanoid" id="A0A6L2PQ12"/>
<dbReference type="AlphaFoldDB" id="A0A6L2PQ12"/>
<evidence type="ECO:0000256" key="8">
    <source>
        <dbReference type="SAM" id="MobiDB-lite"/>
    </source>
</evidence>
<dbReference type="NCBIfam" id="TIGR00879">
    <property type="entry name" value="SP"/>
    <property type="match status" value="2"/>
</dbReference>
<dbReference type="FunFam" id="1.20.1250.20:FF:000055">
    <property type="entry name" value="Facilitated trehalose transporter Tret1-2 homolog"/>
    <property type="match status" value="2"/>
</dbReference>
<dbReference type="CDD" id="cd17358">
    <property type="entry name" value="MFS_GLUT6_8_Class3_like"/>
    <property type="match status" value="2"/>
</dbReference>
<evidence type="ECO:0000256" key="2">
    <source>
        <dbReference type="ARBA" id="ARBA00022475"/>
    </source>
</evidence>
<feature type="transmembrane region" description="Helical" evidence="9">
    <location>
        <begin position="338"/>
        <end position="360"/>
    </location>
</feature>
<reference evidence="12" key="1">
    <citation type="submission" date="2020-01" db="EMBL/GenBank/DDBJ databases">
        <title>Draft genome sequence of the Termite Coptotermes fromosanus.</title>
        <authorList>
            <person name="Itakura S."/>
            <person name="Yosikawa Y."/>
            <person name="Umezawa K."/>
        </authorList>
    </citation>
    <scope>NUCLEOTIDE SEQUENCE [LARGE SCALE GENOMIC DNA]</scope>
</reference>
<comment type="caution">
    <text evidence="11">The sequence shown here is derived from an EMBL/GenBank/DDBJ whole genome shotgun (WGS) entry which is preliminary data.</text>
</comment>
<feature type="transmembrane region" description="Helical" evidence="9">
    <location>
        <begin position="604"/>
        <end position="625"/>
    </location>
</feature>
<feature type="domain" description="Major facilitator superfamily (MFS) profile" evidence="10">
    <location>
        <begin position="34"/>
        <end position="463"/>
    </location>
</feature>
<evidence type="ECO:0000256" key="3">
    <source>
        <dbReference type="ARBA" id="ARBA00022692"/>
    </source>
</evidence>
<feature type="transmembrane region" description="Helical" evidence="9">
    <location>
        <begin position="77"/>
        <end position="99"/>
    </location>
</feature>
<dbReference type="InterPro" id="IPR050549">
    <property type="entry name" value="MFS_Trehalose_Transporter"/>
</dbReference>
<feature type="transmembrane region" description="Helical" evidence="9">
    <location>
        <begin position="372"/>
        <end position="396"/>
    </location>
</feature>
<dbReference type="InterPro" id="IPR020846">
    <property type="entry name" value="MFS_dom"/>
</dbReference>
<evidence type="ECO:0000256" key="7">
    <source>
        <dbReference type="ARBA" id="ARBA00024348"/>
    </source>
</evidence>
<keyword evidence="4 9" id="KW-1133">Transmembrane helix</keyword>
<feature type="transmembrane region" description="Helical" evidence="9">
    <location>
        <begin position="879"/>
        <end position="901"/>
    </location>
</feature>
<evidence type="ECO:0000259" key="10">
    <source>
        <dbReference type="PROSITE" id="PS50850"/>
    </source>
</evidence>
<evidence type="ECO:0000256" key="6">
    <source>
        <dbReference type="ARBA" id="ARBA00023180"/>
    </source>
</evidence>